<gene>
    <name evidence="2" type="ORF">TSIB3V08_LOCUS13581</name>
</gene>
<dbReference type="EMBL" id="OC029170">
    <property type="protein sequence ID" value="CAD7269581.1"/>
    <property type="molecule type" value="Genomic_DNA"/>
</dbReference>
<dbReference type="AlphaFoldDB" id="A0A7R9G848"/>
<feature type="compositionally biased region" description="Low complexity" evidence="1">
    <location>
        <begin position="108"/>
        <end position="131"/>
    </location>
</feature>
<sequence length="141" mass="16505">MSVVKWWYANLKGRGFISHVQLLLLRAIHRDDRRECDRRHHLLGDRHRLVLLVQEKEDHYLQLRYIRPYSSVPVTVAQPGVVYGYPPAGPGGQNPYQQPYNLQTQYRPSAYQQPGYQYSQYPQQPAMAPPGRLKNSHSHRT</sequence>
<evidence type="ECO:0000256" key="1">
    <source>
        <dbReference type="SAM" id="MobiDB-lite"/>
    </source>
</evidence>
<evidence type="ECO:0000313" key="2">
    <source>
        <dbReference type="EMBL" id="CAD7269581.1"/>
    </source>
</evidence>
<reference evidence="2" key="1">
    <citation type="submission" date="2020-11" db="EMBL/GenBank/DDBJ databases">
        <authorList>
            <person name="Tran Van P."/>
        </authorList>
    </citation>
    <scope>NUCLEOTIDE SEQUENCE</scope>
</reference>
<accession>A0A7R9G848</accession>
<name>A0A7R9G848_TIMSH</name>
<protein>
    <submittedName>
        <fullName evidence="2">Uncharacterized protein</fullName>
    </submittedName>
</protein>
<organism evidence="2">
    <name type="scientific">Timema shepardi</name>
    <name type="common">Walking stick</name>
    <dbReference type="NCBI Taxonomy" id="629360"/>
    <lineage>
        <taxon>Eukaryota</taxon>
        <taxon>Metazoa</taxon>
        <taxon>Ecdysozoa</taxon>
        <taxon>Arthropoda</taxon>
        <taxon>Hexapoda</taxon>
        <taxon>Insecta</taxon>
        <taxon>Pterygota</taxon>
        <taxon>Neoptera</taxon>
        <taxon>Polyneoptera</taxon>
        <taxon>Phasmatodea</taxon>
        <taxon>Timematodea</taxon>
        <taxon>Timematoidea</taxon>
        <taxon>Timematidae</taxon>
        <taxon>Timema</taxon>
    </lineage>
</organism>
<proteinExistence type="predicted"/>
<feature type="region of interest" description="Disordered" evidence="1">
    <location>
        <begin position="84"/>
        <end position="141"/>
    </location>
</feature>